<dbReference type="InterPro" id="IPR013525">
    <property type="entry name" value="ABC2_TM"/>
</dbReference>
<evidence type="ECO:0000256" key="1">
    <source>
        <dbReference type="ARBA" id="ARBA00004141"/>
    </source>
</evidence>
<feature type="transmembrane region" description="Helical" evidence="5">
    <location>
        <begin position="75"/>
        <end position="96"/>
    </location>
</feature>
<feature type="transmembrane region" description="Helical" evidence="5">
    <location>
        <begin position="32"/>
        <end position="54"/>
    </location>
</feature>
<dbReference type="EMBL" id="FUKP01000038">
    <property type="protein sequence ID" value="SJN25354.1"/>
    <property type="molecule type" value="Genomic_DNA"/>
</dbReference>
<evidence type="ECO:0000256" key="4">
    <source>
        <dbReference type="ARBA" id="ARBA00023136"/>
    </source>
</evidence>
<comment type="subcellular location">
    <subcellularLocation>
        <location evidence="1">Membrane</location>
        <topology evidence="1">Multi-pass membrane protein</topology>
    </subcellularLocation>
</comment>
<protein>
    <submittedName>
        <fullName evidence="7">ABC transporter</fullName>
    </submittedName>
</protein>
<dbReference type="GO" id="GO:0140359">
    <property type="term" value="F:ABC-type transporter activity"/>
    <property type="evidence" value="ECO:0007669"/>
    <property type="project" value="InterPro"/>
</dbReference>
<accession>A0A1R4J093</accession>
<evidence type="ECO:0000313" key="8">
    <source>
        <dbReference type="Proteomes" id="UP000196230"/>
    </source>
</evidence>
<evidence type="ECO:0000256" key="3">
    <source>
        <dbReference type="ARBA" id="ARBA00022989"/>
    </source>
</evidence>
<dbReference type="Proteomes" id="UP000196230">
    <property type="component" value="Unassembled WGS sequence"/>
</dbReference>
<feature type="transmembrane region" description="Helical" evidence="5">
    <location>
        <begin position="116"/>
        <end position="138"/>
    </location>
</feature>
<feature type="transmembrane region" description="Helical" evidence="5">
    <location>
        <begin position="150"/>
        <end position="169"/>
    </location>
</feature>
<evidence type="ECO:0000256" key="2">
    <source>
        <dbReference type="ARBA" id="ARBA00022692"/>
    </source>
</evidence>
<dbReference type="AlphaFoldDB" id="A0A1R4J093"/>
<proteinExistence type="predicted"/>
<organism evidence="7 8">
    <name type="scientific">Micrococcus lylae</name>
    <dbReference type="NCBI Taxonomy" id="1273"/>
    <lineage>
        <taxon>Bacteria</taxon>
        <taxon>Bacillati</taxon>
        <taxon>Actinomycetota</taxon>
        <taxon>Actinomycetes</taxon>
        <taxon>Micrococcales</taxon>
        <taxon>Micrococcaceae</taxon>
        <taxon>Micrococcus</taxon>
    </lineage>
</organism>
<reference evidence="7 8" key="1">
    <citation type="submission" date="2017-02" db="EMBL/GenBank/DDBJ databases">
        <authorList>
            <person name="Peterson S.W."/>
        </authorList>
    </citation>
    <scope>NUCLEOTIDE SEQUENCE [LARGE SCALE GENOMIC DNA]</scope>
    <source>
        <strain evidence="7 8">2B3F</strain>
    </source>
</reference>
<dbReference type="Pfam" id="PF12698">
    <property type="entry name" value="ABC2_membrane_3"/>
    <property type="match status" value="1"/>
</dbReference>
<name>A0A1R4J093_9MICC</name>
<keyword evidence="4 5" id="KW-0472">Membrane</keyword>
<feature type="transmembrane region" description="Helical" evidence="5">
    <location>
        <begin position="199"/>
        <end position="220"/>
    </location>
</feature>
<sequence>MDLAALTADADPEIVEVGAQGENGVWASALPLIFGLVFYMAVILFGTSIAQSVVAEKESRIVEILAASMSLRSLLLGKILATSLLAFLQITLFAGATVLGMRLMDISIEGTDLTTALLWFVPFFIVGFLGLACIWAAVGAVASRTEDLQATSLPLTLGLALVLFAPMILDKEWTEIMSFVPLFSSVLMPGRMFTGSAELWEGLLALGLGILFCAITLVLGDRMYRRSVMQTGTRVSWLAALGGSKR</sequence>
<feature type="domain" description="ABC-2 type transporter transmembrane" evidence="6">
    <location>
        <begin position="31"/>
        <end position="218"/>
    </location>
</feature>
<evidence type="ECO:0000256" key="5">
    <source>
        <dbReference type="SAM" id="Phobius"/>
    </source>
</evidence>
<keyword evidence="3 5" id="KW-1133">Transmembrane helix</keyword>
<dbReference type="GO" id="GO:0016020">
    <property type="term" value="C:membrane"/>
    <property type="evidence" value="ECO:0007669"/>
    <property type="project" value="UniProtKB-SubCell"/>
</dbReference>
<evidence type="ECO:0000259" key="6">
    <source>
        <dbReference type="Pfam" id="PF12698"/>
    </source>
</evidence>
<keyword evidence="2 5" id="KW-0812">Transmembrane</keyword>
<gene>
    <name evidence="7" type="ORF">FM125_05610</name>
</gene>
<evidence type="ECO:0000313" key="7">
    <source>
        <dbReference type="EMBL" id="SJN25354.1"/>
    </source>
</evidence>